<feature type="signal peptide" evidence="1">
    <location>
        <begin position="1"/>
        <end position="20"/>
    </location>
</feature>
<dbReference type="NCBIfam" id="NF035944">
    <property type="entry name" value="PEPxxWA-CTERM"/>
    <property type="match status" value="1"/>
</dbReference>
<evidence type="ECO:0000256" key="1">
    <source>
        <dbReference type="SAM" id="SignalP"/>
    </source>
</evidence>
<keyword evidence="4" id="KW-1185">Reference proteome</keyword>
<evidence type="ECO:0000313" key="3">
    <source>
        <dbReference type="EMBL" id="TRW14703.1"/>
    </source>
</evidence>
<feature type="domain" description="Ice-binding protein C-terminal" evidence="2">
    <location>
        <begin position="231"/>
        <end position="254"/>
    </location>
</feature>
<dbReference type="EMBL" id="VJWA01000002">
    <property type="protein sequence ID" value="TRW14703.1"/>
    <property type="molecule type" value="Genomic_DNA"/>
</dbReference>
<dbReference type="Proteomes" id="UP000317894">
    <property type="component" value="Unassembled WGS sequence"/>
</dbReference>
<accession>A0A552U917</accession>
<sequence>MIRAAAFGALLLLAATPATAASYVITAFGQLVGPPPLPNQIAGLPFANGNAVFGSWRVDLDPGTGVDLPPFGGTGAARLYAGNVRNGVVAVSTSSGMVVLSQTAASLGAILVINDSSLVRPSLPTLRTDQVNISDGLRFGPGPILGYAASGLASDVIVRSLGFGKVQTTTNPVLPGLVTSADLPDLGTFFATGNYFFSFTLTQGNPQTAGQVGGLPATTFSVVLPQVFVTQVPEPATWALLIVGFGLVGTALRRAATPAPGI</sequence>
<protein>
    <submittedName>
        <fullName evidence="3">PEP-CTERM sorting domain-containing protein</fullName>
    </submittedName>
</protein>
<dbReference type="NCBIfam" id="TIGR02595">
    <property type="entry name" value="PEP_CTERM"/>
    <property type="match status" value="1"/>
</dbReference>
<name>A0A552U917_9SPHN</name>
<dbReference type="InterPro" id="IPR013424">
    <property type="entry name" value="Ice-binding_C"/>
</dbReference>
<dbReference type="RefSeq" id="WP_144237909.1">
    <property type="nucleotide sequence ID" value="NZ_VJWA01000002.1"/>
</dbReference>
<feature type="chain" id="PRO_5021808836" evidence="1">
    <location>
        <begin position="21"/>
        <end position="262"/>
    </location>
</feature>
<dbReference type="Pfam" id="PF07589">
    <property type="entry name" value="PEP-CTERM"/>
    <property type="match status" value="1"/>
</dbReference>
<evidence type="ECO:0000313" key="4">
    <source>
        <dbReference type="Proteomes" id="UP000317894"/>
    </source>
</evidence>
<dbReference type="OrthoDB" id="7571274at2"/>
<reference evidence="3 4" key="1">
    <citation type="submission" date="2019-07" db="EMBL/GenBank/DDBJ databases">
        <title>Novel species isolated from glacier.</title>
        <authorList>
            <person name="Liu Q."/>
            <person name="Xin Y.-H."/>
        </authorList>
    </citation>
    <scope>NUCLEOTIDE SEQUENCE [LARGE SCALE GENOMIC DNA]</scope>
    <source>
        <strain evidence="3 4">LB1R16</strain>
    </source>
</reference>
<evidence type="ECO:0000259" key="2">
    <source>
        <dbReference type="Pfam" id="PF07589"/>
    </source>
</evidence>
<gene>
    <name evidence="3" type="ORF">FMM06_13530</name>
</gene>
<comment type="caution">
    <text evidence="3">The sequence shown here is derived from an EMBL/GenBank/DDBJ whole genome shotgun (WGS) entry which is preliminary data.</text>
</comment>
<keyword evidence="1" id="KW-0732">Signal</keyword>
<dbReference type="AlphaFoldDB" id="A0A552U917"/>
<proteinExistence type="predicted"/>
<organism evidence="3 4">
    <name type="scientific">Glacieibacterium frigidum</name>
    <dbReference type="NCBI Taxonomy" id="2593303"/>
    <lineage>
        <taxon>Bacteria</taxon>
        <taxon>Pseudomonadati</taxon>
        <taxon>Pseudomonadota</taxon>
        <taxon>Alphaproteobacteria</taxon>
        <taxon>Sphingomonadales</taxon>
        <taxon>Sphingosinicellaceae</taxon>
        <taxon>Glacieibacterium</taxon>
    </lineage>
</organism>